<dbReference type="PANTHER" id="PTHR30258:SF1">
    <property type="entry name" value="PROTEIN TRANSPORT PROTEIN HOFB HOMOLOG"/>
    <property type="match status" value="1"/>
</dbReference>
<evidence type="ECO:0000256" key="1">
    <source>
        <dbReference type="ARBA" id="ARBA00006611"/>
    </source>
</evidence>
<dbReference type="GO" id="GO:0016887">
    <property type="term" value="F:ATP hydrolysis activity"/>
    <property type="evidence" value="ECO:0007669"/>
    <property type="project" value="TreeGrafter"/>
</dbReference>
<keyword evidence="2" id="KW-0547">Nucleotide-binding</keyword>
<dbReference type="InterPro" id="IPR001482">
    <property type="entry name" value="T2SS/T4SS_dom"/>
</dbReference>
<dbReference type="PROSITE" id="PS00662">
    <property type="entry name" value="T2SP_E"/>
    <property type="match status" value="1"/>
</dbReference>
<accession>A0A0G0K977</accession>
<dbReference type="SMART" id="SM00382">
    <property type="entry name" value="AAA"/>
    <property type="match status" value="1"/>
</dbReference>
<dbReference type="Proteomes" id="UP000034591">
    <property type="component" value="Unassembled WGS sequence"/>
</dbReference>
<dbReference type="CDD" id="cd01129">
    <property type="entry name" value="PulE-GspE-like"/>
    <property type="match status" value="1"/>
</dbReference>
<evidence type="ECO:0000313" key="5">
    <source>
        <dbReference type="EMBL" id="KKQ37126.1"/>
    </source>
</evidence>
<name>A0A0G0K977_9BACT</name>
<dbReference type="InterPro" id="IPR027417">
    <property type="entry name" value="P-loop_NTPase"/>
</dbReference>
<reference evidence="5 6" key="1">
    <citation type="journal article" date="2015" name="Nature">
        <title>rRNA introns, odd ribosomes, and small enigmatic genomes across a large radiation of phyla.</title>
        <authorList>
            <person name="Brown C.T."/>
            <person name="Hug L.A."/>
            <person name="Thomas B.C."/>
            <person name="Sharon I."/>
            <person name="Castelle C.J."/>
            <person name="Singh A."/>
            <person name="Wilkins M.J."/>
            <person name="Williams K.H."/>
            <person name="Banfield J.F."/>
        </authorList>
    </citation>
    <scope>NUCLEOTIDE SEQUENCE [LARGE SCALE GENOMIC DNA]</scope>
</reference>
<dbReference type="Pfam" id="PF00437">
    <property type="entry name" value="T2SSE"/>
    <property type="match status" value="1"/>
</dbReference>
<dbReference type="Gene3D" id="3.30.450.90">
    <property type="match status" value="1"/>
</dbReference>
<feature type="domain" description="Bacterial type II secretion system protein E" evidence="4">
    <location>
        <begin position="212"/>
        <end position="226"/>
    </location>
</feature>
<dbReference type="Gene3D" id="3.40.50.300">
    <property type="entry name" value="P-loop containing nucleotide triphosphate hydrolases"/>
    <property type="match status" value="1"/>
</dbReference>
<keyword evidence="3" id="KW-0067">ATP-binding</keyword>
<dbReference type="PATRIC" id="fig|1618545.3.peg.426"/>
<dbReference type="GO" id="GO:0005524">
    <property type="term" value="F:ATP binding"/>
    <property type="evidence" value="ECO:0007669"/>
    <property type="project" value="UniProtKB-KW"/>
</dbReference>
<dbReference type="InterPro" id="IPR003593">
    <property type="entry name" value="AAA+_ATPase"/>
</dbReference>
<evidence type="ECO:0000259" key="4">
    <source>
        <dbReference type="PROSITE" id="PS00662"/>
    </source>
</evidence>
<evidence type="ECO:0000256" key="3">
    <source>
        <dbReference type="ARBA" id="ARBA00022840"/>
    </source>
</evidence>
<dbReference type="EMBL" id="LBTI01000027">
    <property type="protein sequence ID" value="KKQ37126.1"/>
    <property type="molecule type" value="Genomic_DNA"/>
</dbReference>
<evidence type="ECO:0000256" key="2">
    <source>
        <dbReference type="ARBA" id="ARBA00022741"/>
    </source>
</evidence>
<sequence length="393" mass="44072">MDPQASYIKEEPSKKVDEIVLEAIQKGASDIHFDPERESLNIRYRIDGVVYPAGYLDTYQQEAITTRIKVISGIKITEHRIPQDGHFEFKLNEKVYNIRVSTLPTTYGETIVMRIFNREDILIDLANLGMEEDQLSEISKLIATPSGMIVITGPTGSGKTNLLYSILNSINKEDKNIITIEDPIEYQMPIIRQVQINEDTGLDFPHVMRSVVRQDPDVVMIGEIRDKETAQMAVSAALTGVLILSTFHTFDVPALVSRLIEMGLSNTNIAQSIKAVISTRLVRKICPACKTSDTPNELEKKLLGTNAATPIYQGKGCNACQNRRYLGRTGIFEIVSFDDDLRASIIERRPVIFINELLKKKVLKSLHVSGLNKVFSGITSMEEFIRVVGYSHL</sequence>
<dbReference type="AlphaFoldDB" id="A0A0G0K977"/>
<proteinExistence type="inferred from homology"/>
<dbReference type="GO" id="GO:0005886">
    <property type="term" value="C:plasma membrane"/>
    <property type="evidence" value="ECO:0007669"/>
    <property type="project" value="TreeGrafter"/>
</dbReference>
<dbReference type="SUPFAM" id="SSF52540">
    <property type="entry name" value="P-loop containing nucleoside triphosphate hydrolases"/>
    <property type="match status" value="1"/>
</dbReference>
<evidence type="ECO:0000313" key="6">
    <source>
        <dbReference type="Proteomes" id="UP000034591"/>
    </source>
</evidence>
<comment type="caution">
    <text evidence="5">The sequence shown here is derived from an EMBL/GenBank/DDBJ whole genome shotgun (WGS) entry which is preliminary data.</text>
</comment>
<dbReference type="STRING" id="1618545.US53_C0027G0006"/>
<organism evidence="5 6">
    <name type="scientific">Candidatus Woesebacteria bacterium GW2011_GWA1_37_7</name>
    <dbReference type="NCBI Taxonomy" id="1618545"/>
    <lineage>
        <taxon>Bacteria</taxon>
        <taxon>Candidatus Woeseibacteriota</taxon>
    </lineage>
</organism>
<dbReference type="PANTHER" id="PTHR30258">
    <property type="entry name" value="TYPE II SECRETION SYSTEM PROTEIN GSPE-RELATED"/>
    <property type="match status" value="1"/>
</dbReference>
<comment type="similarity">
    <text evidence="1">Belongs to the GSP E family.</text>
</comment>
<gene>
    <name evidence="5" type="ORF">US53_C0027G0006</name>
</gene>
<protein>
    <submittedName>
        <fullName evidence="5">Type II secretion system protein E</fullName>
    </submittedName>
</protein>